<dbReference type="EMBL" id="KU970789">
    <property type="protein sequence ID" value="ASN63383.1"/>
    <property type="molecule type" value="Genomic_DNA"/>
</dbReference>
<sequence length="87" mass="9481">MDRNVTKVLGARILIKKKGFQQKVGDLVIEDDGQSLPVAEVILVAEQVKDVAVGDLIHYTESRETGKCSHNGEEHFVIPVSNAVAIL</sequence>
<name>A0A221S3K5_9VIRU</name>
<reference evidence="1" key="1">
    <citation type="submission" date="2016-03" db="EMBL/GenBank/DDBJ databases">
        <title>Novel chaperonins are prevalent in the virioplankton and link to viral biology and ecology.</title>
        <authorList>
            <person name="Marine R.L."/>
            <person name="Nasko D.J."/>
            <person name="Polson S.W."/>
            <person name="Wommack K.E."/>
        </authorList>
    </citation>
    <scope>NUCLEOTIDE SEQUENCE</scope>
</reference>
<proteinExistence type="predicted"/>
<organism evidence="1">
    <name type="scientific">uncultured virus</name>
    <dbReference type="NCBI Taxonomy" id="340016"/>
    <lineage>
        <taxon>Viruses</taxon>
        <taxon>environmental samples</taxon>
    </lineage>
</organism>
<protein>
    <submittedName>
        <fullName evidence="1">Co-chaperonin GroES</fullName>
    </submittedName>
</protein>
<accession>A0A221S3K5</accession>
<gene>
    <name evidence="1" type="primary">groES</name>
</gene>
<evidence type="ECO:0000313" key="1">
    <source>
        <dbReference type="EMBL" id="ASN63383.1"/>
    </source>
</evidence>